<dbReference type="InterPro" id="IPR011333">
    <property type="entry name" value="SKP1/BTB/POZ_sf"/>
</dbReference>
<organism evidence="2 3">
    <name type="scientific">Panagrellus redivivus</name>
    <name type="common">Microworm</name>
    <dbReference type="NCBI Taxonomy" id="6233"/>
    <lineage>
        <taxon>Eukaryota</taxon>
        <taxon>Metazoa</taxon>
        <taxon>Ecdysozoa</taxon>
        <taxon>Nematoda</taxon>
        <taxon>Chromadorea</taxon>
        <taxon>Rhabditida</taxon>
        <taxon>Tylenchina</taxon>
        <taxon>Panagrolaimomorpha</taxon>
        <taxon>Panagrolaimoidea</taxon>
        <taxon>Panagrolaimidae</taxon>
        <taxon>Panagrellus</taxon>
    </lineage>
</organism>
<dbReference type="WBParaSite" id="Pan_g15930.t1">
    <property type="protein sequence ID" value="Pan_g15930.t1"/>
    <property type="gene ID" value="Pan_g15930"/>
</dbReference>
<dbReference type="Gene3D" id="2.60.120.260">
    <property type="entry name" value="Galactose-binding domain-like"/>
    <property type="match status" value="1"/>
</dbReference>
<dbReference type="SMART" id="SM00225">
    <property type="entry name" value="BTB"/>
    <property type="match status" value="1"/>
</dbReference>
<dbReference type="Proteomes" id="UP000492821">
    <property type="component" value="Unassembled WGS sequence"/>
</dbReference>
<dbReference type="GO" id="GO:0005737">
    <property type="term" value="C:cytoplasm"/>
    <property type="evidence" value="ECO:0007669"/>
    <property type="project" value="TreeGrafter"/>
</dbReference>
<dbReference type="SUPFAM" id="SSF49785">
    <property type="entry name" value="Galactose-binding domain-like"/>
    <property type="match status" value="1"/>
</dbReference>
<sequence length="508" mass="58934">MGNSLSNGDSDVILIVENTKIPAHKSKLIEHSEYFKAMFSSYFIEAAQDEITLEDTNLKAFKRVLEYIHTGRMDYYLQNLRIPLGEVFEVLVCAQYFMVDALISDMTSNLKKKVAPRVLLNYALAHSSKELISYSTNKILKNAKHTDIRIFDQFSPLAVKHFLNIRLDTLESLMFIALVEWMRKNPAYSDSFPKLLKQIDLHLLKGKQMDVLFEPVKLIDRDYCQNLLIQQREQDKKLQKVVNTNFITSISDLCIFEGRKICSSDSTVASVASWHHERPIIIDLKKPYFINCLKFFIKTNNIRKHLRYTVLASANTRNWKVVIDHSTYDCSGQQTLYFKECTIRYIRIHAETDYFIINGKIEALLSTEPFDIHRARYYSTTLIVPKANFVQMKTLSTWNSTISGGFIYGELTDGHIRHKLGEPDSIVYKFSQPYVIDSVKLLLREQCNYHIEVAPSFGLWKRVVAEMNVSGWSSISFKRQPVMYIRIVGTKAPSEYFYVDKLECPCKY</sequence>
<proteinExistence type="predicted"/>
<reference evidence="2" key="1">
    <citation type="journal article" date="2013" name="Genetics">
        <title>The draft genome and transcriptome of Panagrellus redivivus are shaped by the harsh demands of a free-living lifestyle.</title>
        <authorList>
            <person name="Srinivasan J."/>
            <person name="Dillman A.R."/>
            <person name="Macchietto M.G."/>
            <person name="Heikkinen L."/>
            <person name="Lakso M."/>
            <person name="Fracchia K.M."/>
            <person name="Antoshechkin I."/>
            <person name="Mortazavi A."/>
            <person name="Wong G."/>
            <person name="Sternberg P.W."/>
        </authorList>
    </citation>
    <scope>NUCLEOTIDE SEQUENCE [LARGE SCALE GENOMIC DNA]</scope>
    <source>
        <strain evidence="2">MT8872</strain>
    </source>
</reference>
<dbReference type="AlphaFoldDB" id="A0A7E4ZT48"/>
<dbReference type="Gene3D" id="3.30.710.10">
    <property type="entry name" value="Potassium Channel Kv1.1, Chain A"/>
    <property type="match status" value="1"/>
</dbReference>
<dbReference type="InterPro" id="IPR052407">
    <property type="entry name" value="BTB_POZ_domain_cont_9"/>
</dbReference>
<dbReference type="PROSITE" id="PS50097">
    <property type="entry name" value="BTB"/>
    <property type="match status" value="1"/>
</dbReference>
<accession>A0A7E4ZT48</accession>
<dbReference type="PANTHER" id="PTHR46306:SF1">
    <property type="entry name" value="BTB_POZ DOMAIN-CONTAINING PROTEIN 9"/>
    <property type="match status" value="1"/>
</dbReference>
<dbReference type="InterPro" id="IPR000421">
    <property type="entry name" value="FA58C"/>
</dbReference>
<reference evidence="3" key="2">
    <citation type="submission" date="2020-10" db="UniProtKB">
        <authorList>
            <consortium name="WormBaseParasite"/>
        </authorList>
    </citation>
    <scope>IDENTIFICATION</scope>
</reference>
<dbReference type="InterPro" id="IPR000210">
    <property type="entry name" value="BTB/POZ_dom"/>
</dbReference>
<dbReference type="PANTHER" id="PTHR46306">
    <property type="entry name" value="BTB/POZ DOMAIN-CONTAINING PROTEIN 9"/>
    <property type="match status" value="1"/>
</dbReference>
<dbReference type="GO" id="GO:0050804">
    <property type="term" value="P:modulation of chemical synaptic transmission"/>
    <property type="evidence" value="ECO:0007669"/>
    <property type="project" value="TreeGrafter"/>
</dbReference>
<dbReference type="GO" id="GO:0008344">
    <property type="term" value="P:adult locomotory behavior"/>
    <property type="evidence" value="ECO:0007669"/>
    <property type="project" value="TreeGrafter"/>
</dbReference>
<dbReference type="Pfam" id="PF00754">
    <property type="entry name" value="F5_F8_type_C"/>
    <property type="match status" value="1"/>
</dbReference>
<evidence type="ECO:0000313" key="2">
    <source>
        <dbReference type="Proteomes" id="UP000492821"/>
    </source>
</evidence>
<dbReference type="InterPro" id="IPR008979">
    <property type="entry name" value="Galactose-bd-like_sf"/>
</dbReference>
<dbReference type="Pfam" id="PF00651">
    <property type="entry name" value="BTB"/>
    <property type="match status" value="1"/>
</dbReference>
<dbReference type="GO" id="GO:0048512">
    <property type="term" value="P:circadian behavior"/>
    <property type="evidence" value="ECO:0007669"/>
    <property type="project" value="TreeGrafter"/>
</dbReference>
<feature type="domain" description="BTB" evidence="1">
    <location>
        <begin position="10"/>
        <end position="77"/>
    </location>
</feature>
<evidence type="ECO:0000259" key="1">
    <source>
        <dbReference type="PROSITE" id="PS50097"/>
    </source>
</evidence>
<name>A0A7E4ZT48_PANRE</name>
<evidence type="ECO:0000313" key="3">
    <source>
        <dbReference type="WBParaSite" id="Pan_g15930.t1"/>
    </source>
</evidence>
<protein>
    <submittedName>
        <fullName evidence="3">BTB domain-containing protein</fullName>
    </submittedName>
</protein>
<dbReference type="CDD" id="cd18186">
    <property type="entry name" value="BTB_POZ_ZBTB_KLHL-like"/>
    <property type="match status" value="1"/>
</dbReference>
<keyword evidence="2" id="KW-1185">Reference proteome</keyword>
<dbReference type="SUPFAM" id="SSF54695">
    <property type="entry name" value="POZ domain"/>
    <property type="match status" value="1"/>
</dbReference>